<dbReference type="AlphaFoldDB" id="A0A1V3XSQ6"/>
<gene>
    <name evidence="1" type="ORF">BZL30_1581</name>
</gene>
<dbReference type="EMBL" id="MVBM01000001">
    <property type="protein sequence ID" value="OOK82132.1"/>
    <property type="molecule type" value="Genomic_DNA"/>
</dbReference>
<dbReference type="Proteomes" id="UP000189229">
    <property type="component" value="Unassembled WGS sequence"/>
</dbReference>
<protein>
    <submittedName>
        <fullName evidence="1">Uncharacterized protein</fullName>
    </submittedName>
</protein>
<dbReference type="Gene3D" id="3.40.50.1970">
    <property type="match status" value="1"/>
</dbReference>
<reference evidence="1 2" key="1">
    <citation type="submission" date="2017-02" db="EMBL/GenBank/DDBJ databases">
        <title>Complete genome sequences of Mycobacterium kansasii strains isolated from rhesus macaques.</title>
        <authorList>
            <person name="Panda A."/>
            <person name="Nagaraj S."/>
            <person name="Zhao X."/>
            <person name="Tettelin H."/>
            <person name="Detolla L.J."/>
        </authorList>
    </citation>
    <scope>NUCLEOTIDE SEQUENCE [LARGE SCALE GENOMIC DNA]</scope>
    <source>
        <strain evidence="1 2">11-3813</strain>
    </source>
</reference>
<dbReference type="SUPFAM" id="SSF52255">
    <property type="entry name" value="N5-CAIR mutase (phosphoribosylaminoimidazole carboxylase, PurE)"/>
    <property type="match status" value="1"/>
</dbReference>
<comment type="caution">
    <text evidence="1">The sequence shown here is derived from an EMBL/GenBank/DDBJ whole genome shotgun (WGS) entry which is preliminary data.</text>
</comment>
<accession>A0A1V3XSQ6</accession>
<evidence type="ECO:0000313" key="1">
    <source>
        <dbReference type="EMBL" id="OOK82132.1"/>
    </source>
</evidence>
<name>A0A1V3XSQ6_MYCKA</name>
<sequence>MLMFDYARGAADRGIEIIIAGAGGAATFPVWSPPPRRYR</sequence>
<evidence type="ECO:0000313" key="2">
    <source>
        <dbReference type="Proteomes" id="UP000189229"/>
    </source>
</evidence>
<proteinExistence type="predicted"/>
<organism evidence="1 2">
    <name type="scientific">Mycobacterium kansasii</name>
    <dbReference type="NCBI Taxonomy" id="1768"/>
    <lineage>
        <taxon>Bacteria</taxon>
        <taxon>Bacillati</taxon>
        <taxon>Actinomycetota</taxon>
        <taxon>Actinomycetes</taxon>
        <taxon>Mycobacteriales</taxon>
        <taxon>Mycobacteriaceae</taxon>
        <taxon>Mycobacterium</taxon>
    </lineage>
</organism>